<dbReference type="EMBL" id="UINC01230537">
    <property type="protein sequence ID" value="SVE62704.1"/>
    <property type="molecule type" value="Genomic_DNA"/>
</dbReference>
<protein>
    <submittedName>
        <fullName evidence="2">Uncharacterized protein</fullName>
    </submittedName>
</protein>
<proteinExistence type="predicted"/>
<dbReference type="AlphaFoldDB" id="A0A383F1G6"/>
<accession>A0A383F1G6</accession>
<name>A0A383F1G6_9ZZZZ</name>
<evidence type="ECO:0000313" key="2">
    <source>
        <dbReference type="EMBL" id="SVE62704.1"/>
    </source>
</evidence>
<feature type="compositionally biased region" description="Basic residues" evidence="1">
    <location>
        <begin position="1"/>
        <end position="10"/>
    </location>
</feature>
<feature type="non-terminal residue" evidence="2">
    <location>
        <position position="1"/>
    </location>
</feature>
<gene>
    <name evidence="2" type="ORF">METZ01_LOCUS515558</name>
</gene>
<feature type="region of interest" description="Disordered" evidence="1">
    <location>
        <begin position="1"/>
        <end position="24"/>
    </location>
</feature>
<organism evidence="2">
    <name type="scientific">marine metagenome</name>
    <dbReference type="NCBI Taxonomy" id="408172"/>
    <lineage>
        <taxon>unclassified sequences</taxon>
        <taxon>metagenomes</taxon>
        <taxon>ecological metagenomes</taxon>
    </lineage>
</organism>
<evidence type="ECO:0000256" key="1">
    <source>
        <dbReference type="SAM" id="MobiDB-lite"/>
    </source>
</evidence>
<sequence length="24" mass="2695">FARMPSRHPPRQSACRSLPQGLCV</sequence>
<feature type="non-terminal residue" evidence="2">
    <location>
        <position position="24"/>
    </location>
</feature>
<reference evidence="2" key="1">
    <citation type="submission" date="2018-05" db="EMBL/GenBank/DDBJ databases">
        <authorList>
            <person name="Lanie J.A."/>
            <person name="Ng W.-L."/>
            <person name="Kazmierczak K.M."/>
            <person name="Andrzejewski T.M."/>
            <person name="Davidsen T.M."/>
            <person name="Wayne K.J."/>
            <person name="Tettelin H."/>
            <person name="Glass J.I."/>
            <person name="Rusch D."/>
            <person name="Podicherti R."/>
            <person name="Tsui H.-C.T."/>
            <person name="Winkler M.E."/>
        </authorList>
    </citation>
    <scope>NUCLEOTIDE SEQUENCE</scope>
</reference>